<evidence type="ECO:0000313" key="1">
    <source>
        <dbReference type="EMBL" id="OBJ89086.1"/>
    </source>
</evidence>
<proteinExistence type="predicted"/>
<organism evidence="1 2">
    <name type="scientific">Mycobacterium asiaticum</name>
    <dbReference type="NCBI Taxonomy" id="1790"/>
    <lineage>
        <taxon>Bacteria</taxon>
        <taxon>Bacillati</taxon>
        <taxon>Actinomycetota</taxon>
        <taxon>Actinomycetes</taxon>
        <taxon>Mycobacteriales</taxon>
        <taxon>Mycobacteriaceae</taxon>
        <taxon>Mycobacterium</taxon>
    </lineage>
</organism>
<name>A0A1A3KYS0_MYCAS</name>
<reference evidence="1 2" key="1">
    <citation type="submission" date="2016-06" db="EMBL/GenBank/DDBJ databases">
        <authorList>
            <person name="Kjaerup R.B."/>
            <person name="Dalgaard T.S."/>
            <person name="Juul-Madsen H.R."/>
        </authorList>
    </citation>
    <scope>NUCLEOTIDE SEQUENCE [LARGE SCALE GENOMIC DNA]</scope>
    <source>
        <strain evidence="1 2">1276495.2</strain>
    </source>
</reference>
<protein>
    <submittedName>
        <fullName evidence="1">Uncharacterized protein</fullName>
    </submittedName>
</protein>
<dbReference type="Proteomes" id="UP000093925">
    <property type="component" value="Unassembled WGS sequence"/>
</dbReference>
<dbReference type="AlphaFoldDB" id="A0A1A3KYS0"/>
<gene>
    <name evidence="1" type="ORF">A5640_03340</name>
</gene>
<evidence type="ECO:0000313" key="2">
    <source>
        <dbReference type="Proteomes" id="UP000093925"/>
    </source>
</evidence>
<dbReference type="EMBL" id="LZLM01000024">
    <property type="protein sequence ID" value="OBJ89086.1"/>
    <property type="molecule type" value="Genomic_DNA"/>
</dbReference>
<sequence length="334" mass="35561">MVASQHFSPHAAPLGPPRRRKALWIALAAVAALLVTVVVALAATLSGGGGGPTSASDAVRGYLQALARGDAEAALSYGADQPASKTFLTDEILKKQIEHWPIRNVRILGESSVAAVGMASVRVAVKFGDTVSDTTLHLKQHHGSWKLETAAIKIKEFKGLPDDTAGQTLTLYGHLPTESSVYVFPGWFDIGSTNPNLSVTAKPVLLDQLWSFGTWIDPTFEVSTQGKDAIQAQVAAAFDTCHRSNRQAPPGCPMRIFSFPSDVVDGTVDWGRADTSALGFDLSARYGLMSHVAGDVAMTLTARTLNGGVWETVVRQYTIVAVDLSTFPPKVSVH</sequence>
<accession>A0A1A3KYS0</accession>
<comment type="caution">
    <text evidence="1">The sequence shown here is derived from an EMBL/GenBank/DDBJ whole genome shotgun (WGS) entry which is preliminary data.</text>
</comment>